<dbReference type="GO" id="GO:0022857">
    <property type="term" value="F:transmembrane transporter activity"/>
    <property type="evidence" value="ECO:0007669"/>
    <property type="project" value="InterPro"/>
</dbReference>
<dbReference type="AlphaFoldDB" id="A0A0H2LSK1"/>
<dbReference type="InterPro" id="IPR058647">
    <property type="entry name" value="BSH_CzcB-like"/>
</dbReference>
<feature type="domain" description="CzcB-like barrel-sandwich hybrid" evidence="9">
    <location>
        <begin position="86"/>
        <end position="155"/>
    </location>
</feature>
<keyword evidence="11" id="KW-1185">Reference proteome</keyword>
<dbReference type="NCBIfam" id="TIGR01730">
    <property type="entry name" value="RND_mfp"/>
    <property type="match status" value="1"/>
</dbReference>
<dbReference type="Gene3D" id="2.40.50.100">
    <property type="match status" value="1"/>
</dbReference>
<evidence type="ECO:0000256" key="3">
    <source>
        <dbReference type="ARBA" id="ARBA00010602"/>
    </source>
</evidence>
<sequence>MYSRIPVPPKPEAPPAGLPQRSMRLWSAVRPHVAGGLAVAALLAAAAWLGPRWLLGPRVEASAVVQRDFVQSVVASGHVEAPHRVNIGTQVTGTVKRVPVAEGQGVNAGQVLVELESAELAAAVAQADAAVSQARARLRQLREVQAPVAAQAVRQAQVNLDNARAQLRRNTDLFNQGFVGQAALDEVRKAVDLAESQLRASQSQLDSARAGGSDEAVAATALDQALAGAAVARSRLVYATIAAPAAGTLIDRAVEPGDVVQPGKALMVLSPAGKTQLVVQIDERNLQSLALGQKALASADAYPEQRLAAELAYINPGVDVQRGSVEVKLDVPDPPSYLRQDMTVSVDIQVARRPQAVLVPSDAVHDADRADPWVFKVDRHHARRQPVRLGLRGGGLSEVLDGLHAGDLVLPAKTSGIRDGLRLRAAAVTAETRAPSP</sequence>
<dbReference type="GO" id="GO:0042597">
    <property type="term" value="C:periplasmic space"/>
    <property type="evidence" value="ECO:0007669"/>
    <property type="project" value="UniProtKB-SubCell"/>
</dbReference>
<feature type="domain" description="CusB-like beta-barrel" evidence="8">
    <location>
        <begin position="277"/>
        <end position="349"/>
    </location>
</feature>
<comment type="similarity">
    <text evidence="3">Belongs to the UPF0194 family.</text>
</comment>
<protein>
    <submittedName>
        <fullName evidence="10">Macrolide export protein MacA</fullName>
    </submittedName>
</protein>
<evidence type="ECO:0000256" key="6">
    <source>
        <dbReference type="ARBA" id="ARBA00023054"/>
    </source>
</evidence>
<dbReference type="EMBL" id="JZWI01000037">
    <property type="protein sequence ID" value="KLN53199.1"/>
    <property type="molecule type" value="Genomic_DNA"/>
</dbReference>
<keyword evidence="6 7" id="KW-0175">Coiled coil</keyword>
<evidence type="ECO:0000256" key="5">
    <source>
        <dbReference type="ARBA" id="ARBA00022764"/>
    </source>
</evidence>
<dbReference type="SUPFAM" id="SSF111369">
    <property type="entry name" value="HlyD-like secretion proteins"/>
    <property type="match status" value="2"/>
</dbReference>
<dbReference type="InterPro" id="IPR050465">
    <property type="entry name" value="UPF0194_transport"/>
</dbReference>
<dbReference type="Proteomes" id="UP000035170">
    <property type="component" value="Unassembled WGS sequence"/>
</dbReference>
<evidence type="ECO:0000313" key="11">
    <source>
        <dbReference type="Proteomes" id="UP000035170"/>
    </source>
</evidence>
<dbReference type="GO" id="GO:0016020">
    <property type="term" value="C:membrane"/>
    <property type="evidence" value="ECO:0007669"/>
    <property type="project" value="InterPro"/>
</dbReference>
<proteinExistence type="inferred from homology"/>
<dbReference type="Gene3D" id="2.40.420.20">
    <property type="match status" value="1"/>
</dbReference>
<dbReference type="Gene3D" id="2.40.30.170">
    <property type="match status" value="1"/>
</dbReference>
<dbReference type="PATRIC" id="fig|34073.19.peg.5827"/>
<evidence type="ECO:0000259" key="8">
    <source>
        <dbReference type="Pfam" id="PF25954"/>
    </source>
</evidence>
<dbReference type="Pfam" id="PF25973">
    <property type="entry name" value="BSH_CzcB"/>
    <property type="match status" value="1"/>
</dbReference>
<dbReference type="InterPro" id="IPR058792">
    <property type="entry name" value="Beta-barrel_RND_2"/>
</dbReference>
<keyword evidence="5" id="KW-0574">Periplasm</keyword>
<feature type="coiled-coil region" evidence="7">
    <location>
        <begin position="124"/>
        <end position="204"/>
    </location>
</feature>
<evidence type="ECO:0000256" key="4">
    <source>
        <dbReference type="ARBA" id="ARBA00022729"/>
    </source>
</evidence>
<keyword evidence="4" id="KW-0732">Signal</keyword>
<evidence type="ECO:0000256" key="7">
    <source>
        <dbReference type="SAM" id="Coils"/>
    </source>
</evidence>
<evidence type="ECO:0000259" key="9">
    <source>
        <dbReference type="Pfam" id="PF25973"/>
    </source>
</evidence>
<evidence type="ECO:0000313" key="10">
    <source>
        <dbReference type="EMBL" id="KLN53199.1"/>
    </source>
</evidence>
<comment type="caution">
    <text evidence="10">The sequence shown here is derived from an EMBL/GenBank/DDBJ whole genome shotgun (WGS) entry which is preliminary data.</text>
</comment>
<organism evidence="10 11">
    <name type="scientific">Variovorax paradoxus</name>
    <dbReference type="NCBI Taxonomy" id="34073"/>
    <lineage>
        <taxon>Bacteria</taxon>
        <taxon>Pseudomonadati</taxon>
        <taxon>Pseudomonadota</taxon>
        <taxon>Betaproteobacteria</taxon>
        <taxon>Burkholderiales</taxon>
        <taxon>Comamonadaceae</taxon>
        <taxon>Variovorax</taxon>
    </lineage>
</organism>
<evidence type="ECO:0000256" key="1">
    <source>
        <dbReference type="ARBA" id="ARBA00004418"/>
    </source>
</evidence>
<name>A0A0H2LSK1_VARPD</name>
<dbReference type="PANTHER" id="PTHR32347">
    <property type="entry name" value="EFFLUX SYSTEM COMPONENT YKNX-RELATED"/>
    <property type="match status" value="1"/>
</dbReference>
<dbReference type="InterPro" id="IPR006143">
    <property type="entry name" value="RND_pump_MFP"/>
</dbReference>
<dbReference type="PANTHER" id="PTHR32347:SF29">
    <property type="entry name" value="UPF0194 MEMBRANE PROTEIN YBHG"/>
    <property type="match status" value="1"/>
</dbReference>
<dbReference type="Gene3D" id="1.10.287.470">
    <property type="entry name" value="Helix hairpin bin"/>
    <property type="match status" value="1"/>
</dbReference>
<comment type="subcellular location">
    <subcellularLocation>
        <location evidence="1">Periplasm</location>
    </subcellularLocation>
</comment>
<evidence type="ECO:0000256" key="2">
    <source>
        <dbReference type="ARBA" id="ARBA00009477"/>
    </source>
</evidence>
<gene>
    <name evidence="10" type="primary">macA</name>
    <name evidence="10" type="ORF">VPARA_56800</name>
</gene>
<reference evidence="10 11" key="1">
    <citation type="submission" date="2015-03" db="EMBL/GenBank/DDBJ databases">
        <title>Genome sequence of Variovorax paradoxus TBEA6.</title>
        <authorList>
            <person name="Poehlein A."/>
            <person name="Schuldes J."/>
            <person name="Wuebbeler J.H."/>
            <person name="Hiessl S."/>
            <person name="Steinbuechel A."/>
            <person name="Daniel R."/>
        </authorList>
    </citation>
    <scope>NUCLEOTIDE SEQUENCE [LARGE SCALE GENOMIC DNA]</scope>
    <source>
        <strain evidence="10 11">TBEA6</strain>
    </source>
</reference>
<comment type="similarity">
    <text evidence="2">Belongs to the membrane fusion protein (MFP) (TC 8.A.1) family.</text>
</comment>
<dbReference type="Pfam" id="PF25954">
    <property type="entry name" value="Beta-barrel_RND_2"/>
    <property type="match status" value="1"/>
</dbReference>
<accession>A0A0H2LSK1</accession>